<keyword evidence="2 5" id="KW-0812">Transmembrane</keyword>
<keyword evidence="7" id="KW-1185">Reference proteome</keyword>
<evidence type="ECO:0000256" key="1">
    <source>
        <dbReference type="ARBA" id="ARBA00004141"/>
    </source>
</evidence>
<feature type="transmembrane region" description="Helical" evidence="5">
    <location>
        <begin position="225"/>
        <end position="247"/>
    </location>
</feature>
<dbReference type="OMA" id="PTCECEC"/>
<dbReference type="InParanoid" id="C5LN95"/>
<reference evidence="6 7" key="1">
    <citation type="submission" date="2008-07" db="EMBL/GenBank/DDBJ databases">
        <authorList>
            <person name="El-Sayed N."/>
            <person name="Caler E."/>
            <person name="Inman J."/>
            <person name="Amedeo P."/>
            <person name="Hass B."/>
            <person name="Wortman J."/>
        </authorList>
    </citation>
    <scope>NUCLEOTIDE SEQUENCE [LARGE SCALE GENOMIC DNA]</scope>
    <source>
        <strain evidence="7">ATCC 50983 / TXsc</strain>
    </source>
</reference>
<dbReference type="GO" id="GO:0005385">
    <property type="term" value="F:zinc ion transmembrane transporter activity"/>
    <property type="evidence" value="ECO:0007669"/>
    <property type="project" value="TreeGrafter"/>
</dbReference>
<proteinExistence type="predicted"/>
<dbReference type="PANTHER" id="PTHR11040:SF205">
    <property type="entry name" value="ZINC TRANSPORTER ZUPT"/>
    <property type="match status" value="1"/>
</dbReference>
<dbReference type="EMBL" id="GG683746">
    <property type="protein sequence ID" value="EER01798.1"/>
    <property type="molecule type" value="Genomic_DNA"/>
</dbReference>
<evidence type="ECO:0000256" key="2">
    <source>
        <dbReference type="ARBA" id="ARBA00022692"/>
    </source>
</evidence>
<dbReference type="Proteomes" id="UP000007800">
    <property type="component" value="Unassembled WGS sequence"/>
</dbReference>
<name>C5LN95_PERM5</name>
<comment type="subcellular location">
    <subcellularLocation>
        <location evidence="1">Membrane</location>
        <topology evidence="1">Multi-pass membrane protein</topology>
    </subcellularLocation>
</comment>
<feature type="transmembrane region" description="Helical" evidence="5">
    <location>
        <begin position="39"/>
        <end position="57"/>
    </location>
</feature>
<feature type="transmembrane region" description="Helical" evidence="5">
    <location>
        <begin position="253"/>
        <end position="276"/>
    </location>
</feature>
<dbReference type="Pfam" id="PF02535">
    <property type="entry name" value="Zip"/>
    <property type="match status" value="1"/>
</dbReference>
<dbReference type="RefSeq" id="XP_002769080.1">
    <property type="nucleotide sequence ID" value="XM_002769034.1"/>
</dbReference>
<evidence type="ECO:0000256" key="3">
    <source>
        <dbReference type="ARBA" id="ARBA00022989"/>
    </source>
</evidence>
<evidence type="ECO:0000256" key="5">
    <source>
        <dbReference type="SAM" id="Phobius"/>
    </source>
</evidence>
<feature type="transmembrane region" description="Helical" evidence="5">
    <location>
        <begin position="288"/>
        <end position="309"/>
    </location>
</feature>
<dbReference type="OrthoDB" id="262547at2759"/>
<evidence type="ECO:0000256" key="4">
    <source>
        <dbReference type="ARBA" id="ARBA00023136"/>
    </source>
</evidence>
<evidence type="ECO:0000313" key="6">
    <source>
        <dbReference type="EMBL" id="EER01798.1"/>
    </source>
</evidence>
<organism evidence="7">
    <name type="scientific">Perkinsus marinus (strain ATCC 50983 / TXsc)</name>
    <dbReference type="NCBI Taxonomy" id="423536"/>
    <lineage>
        <taxon>Eukaryota</taxon>
        <taxon>Sar</taxon>
        <taxon>Alveolata</taxon>
        <taxon>Perkinsozoa</taxon>
        <taxon>Perkinsea</taxon>
        <taxon>Perkinsida</taxon>
        <taxon>Perkinsidae</taxon>
        <taxon>Perkinsus</taxon>
    </lineage>
</organism>
<sequence length="310" mass="32470">MVLQSPHIGLAIGLTCAAGSASLIGCAIAFLPFAQDSRFLAGCLSLSAGVMVFVSLVEILNEATNLIHEGGLAEDYAFMSAVGVFFLGCLLTLLLDLLSEYIMKRRGSSSLPAAHMDITEDHGGVGEAAIAFRELGGRKNRTGDVEDGSVDDKARVKLQLLKTGVFTAIAICLHNFPEGIVGFLGTLEEPSVGVSLAFAIGVHNIPEGIAVAAPVLKATGSKLQAFLWTLLSAVAEPLGGILAWLILGDLLGPFSIGCMLGLTAGIMTYIAILKLQTFAVLHDPSNKWAGNGFLLGMFIMALSLVLFRIP</sequence>
<keyword evidence="3 5" id="KW-1133">Transmembrane helix</keyword>
<dbReference type="GO" id="GO:0016020">
    <property type="term" value="C:membrane"/>
    <property type="evidence" value="ECO:0007669"/>
    <property type="project" value="UniProtKB-SubCell"/>
</dbReference>
<dbReference type="AlphaFoldDB" id="C5LN95"/>
<feature type="transmembrane region" description="Helical" evidence="5">
    <location>
        <begin position="6"/>
        <end position="32"/>
    </location>
</feature>
<accession>C5LN95</accession>
<feature type="transmembrane region" description="Helical" evidence="5">
    <location>
        <begin position="77"/>
        <end position="98"/>
    </location>
</feature>
<evidence type="ECO:0000313" key="7">
    <source>
        <dbReference type="Proteomes" id="UP000007800"/>
    </source>
</evidence>
<dbReference type="GeneID" id="9040381"/>
<protein>
    <submittedName>
        <fullName evidence="6">Zinc transporter, putative</fullName>
    </submittedName>
</protein>
<gene>
    <name evidence="6" type="ORF">Pmar_PMAR020906</name>
</gene>
<dbReference type="InterPro" id="IPR003689">
    <property type="entry name" value="ZIP"/>
</dbReference>
<keyword evidence="4 5" id="KW-0472">Membrane</keyword>
<dbReference type="PANTHER" id="PTHR11040">
    <property type="entry name" value="ZINC/IRON TRANSPORTER"/>
    <property type="match status" value="1"/>
</dbReference>